<reference evidence="4 6" key="2">
    <citation type="submission" date="2014-03" db="EMBL/GenBank/DDBJ databases">
        <title>Genomics of Bifidobacteria.</title>
        <authorList>
            <person name="Ventura M."/>
            <person name="Milani C."/>
            <person name="Lugli G.A."/>
        </authorList>
    </citation>
    <scope>NUCLEOTIDE SEQUENCE [LARGE SCALE GENOMIC DNA]</scope>
    <source>
        <strain evidence="4 6">LMG 11596</strain>
    </source>
</reference>
<feature type="transmembrane region" description="Helical" evidence="2">
    <location>
        <begin position="36"/>
        <end position="57"/>
    </location>
</feature>
<name>D1NSH1_9BIFI</name>
<gene>
    <name evidence="4" type="ORF">BGLCM_0977</name>
    <name evidence="3" type="ORF">BIFGAL_02728</name>
</gene>
<keyword evidence="6" id="KW-1185">Reference proteome</keyword>
<protein>
    <submittedName>
        <fullName evidence="4">Carbon starvation protein</fullName>
    </submittedName>
</protein>
<dbReference type="eggNOG" id="ENOG5031SS1">
    <property type="taxonomic scope" value="Bacteria"/>
</dbReference>
<evidence type="ECO:0000313" key="6">
    <source>
        <dbReference type="Proteomes" id="UP000029074"/>
    </source>
</evidence>
<proteinExistence type="predicted"/>
<dbReference type="AlphaFoldDB" id="D1NSH1"/>
<dbReference type="EMBL" id="JGYW01000005">
    <property type="protein sequence ID" value="KFI58684.1"/>
    <property type="molecule type" value="Genomic_DNA"/>
</dbReference>
<dbReference type="RefSeq" id="WP_006294135.1">
    <property type="nucleotide sequence ID" value="NZ_ABXB03000001.1"/>
</dbReference>
<dbReference type="Proteomes" id="UP000029074">
    <property type="component" value="Unassembled WGS sequence"/>
</dbReference>
<evidence type="ECO:0000256" key="2">
    <source>
        <dbReference type="SAM" id="Phobius"/>
    </source>
</evidence>
<reference evidence="3 5" key="1">
    <citation type="submission" date="2009-11" db="EMBL/GenBank/DDBJ databases">
        <authorList>
            <person name="Weinstock G."/>
            <person name="Sodergren E."/>
            <person name="Clifton S."/>
            <person name="Fulton L."/>
            <person name="Fulton B."/>
            <person name="Courtney L."/>
            <person name="Fronick C."/>
            <person name="Harrison M."/>
            <person name="Strong C."/>
            <person name="Farmer C."/>
            <person name="Delahaunty K."/>
            <person name="Markovic C."/>
            <person name="Hall O."/>
            <person name="Minx P."/>
            <person name="Tomlinson C."/>
            <person name="Mitreva M."/>
            <person name="Nelson J."/>
            <person name="Hou S."/>
            <person name="Wollam A."/>
            <person name="Pepin K.H."/>
            <person name="Johnson M."/>
            <person name="Bhonagiri V."/>
            <person name="Nash W.E."/>
            <person name="Warren W."/>
            <person name="Chinwalla A."/>
            <person name="Mardis E.R."/>
            <person name="Wilson R.K."/>
        </authorList>
    </citation>
    <scope>NUCLEOTIDE SEQUENCE [LARGE SCALE GENOMIC DNA]</scope>
    <source>
        <strain evidence="3 5">DSM 20093</strain>
    </source>
</reference>
<feature type="region of interest" description="Disordered" evidence="1">
    <location>
        <begin position="70"/>
        <end position="89"/>
    </location>
</feature>
<evidence type="ECO:0000256" key="1">
    <source>
        <dbReference type="SAM" id="MobiDB-lite"/>
    </source>
</evidence>
<dbReference type="Proteomes" id="UP000003656">
    <property type="component" value="Unassembled WGS sequence"/>
</dbReference>
<evidence type="ECO:0000313" key="4">
    <source>
        <dbReference type="EMBL" id="KFI58684.1"/>
    </source>
</evidence>
<dbReference type="EMBL" id="ABXB03000001">
    <property type="protein sequence ID" value="EFA23623.1"/>
    <property type="molecule type" value="Genomic_DNA"/>
</dbReference>
<organism evidence="3 5">
    <name type="scientific">Bifidobacterium gallicum DSM 20093 = LMG 11596</name>
    <dbReference type="NCBI Taxonomy" id="561180"/>
    <lineage>
        <taxon>Bacteria</taxon>
        <taxon>Bacillati</taxon>
        <taxon>Actinomycetota</taxon>
        <taxon>Actinomycetes</taxon>
        <taxon>Bifidobacteriales</taxon>
        <taxon>Bifidobacteriaceae</taxon>
        <taxon>Bifidobacterium</taxon>
    </lineage>
</organism>
<accession>D1NSH1</accession>
<keyword evidence="2" id="KW-0812">Transmembrane</keyword>
<keyword evidence="2" id="KW-1133">Transmembrane helix</keyword>
<evidence type="ECO:0000313" key="5">
    <source>
        <dbReference type="Proteomes" id="UP000003656"/>
    </source>
</evidence>
<dbReference type="STRING" id="561180.BIFGAL_02728"/>
<comment type="caution">
    <text evidence="3">The sequence shown here is derived from an EMBL/GenBank/DDBJ whole genome shotgun (WGS) entry which is preliminary data.</text>
</comment>
<keyword evidence="2" id="KW-0472">Membrane</keyword>
<dbReference type="OrthoDB" id="3240150at2"/>
<sequence length="89" mass="9624">MKLNAASRARLYALTSVATAIWFVQNIVQTQVDGTLFTWSNIIFSLCILIVCVYCAVNAVKGWVTHSVGDTTGQTADHTQKGAAIHPKS</sequence>
<evidence type="ECO:0000313" key="3">
    <source>
        <dbReference type="EMBL" id="EFA23623.1"/>
    </source>
</evidence>